<name>L5LYA7_MYODS</name>
<feature type="compositionally biased region" description="Basic and acidic residues" evidence="1">
    <location>
        <begin position="1"/>
        <end position="19"/>
    </location>
</feature>
<gene>
    <name evidence="2" type="ORF">MDA_GLEAN10022652</name>
</gene>
<feature type="region of interest" description="Disordered" evidence="1">
    <location>
        <begin position="1"/>
        <end position="30"/>
    </location>
</feature>
<proteinExistence type="predicted"/>
<reference evidence="3" key="1">
    <citation type="journal article" date="2013" name="Science">
        <title>Comparative analysis of bat genomes provides insight into the evolution of flight and immunity.</title>
        <authorList>
            <person name="Zhang G."/>
            <person name="Cowled C."/>
            <person name="Shi Z."/>
            <person name="Huang Z."/>
            <person name="Bishop-Lilly K.A."/>
            <person name="Fang X."/>
            <person name="Wynne J.W."/>
            <person name="Xiong Z."/>
            <person name="Baker M.L."/>
            <person name="Zhao W."/>
            <person name="Tachedjian M."/>
            <person name="Zhu Y."/>
            <person name="Zhou P."/>
            <person name="Jiang X."/>
            <person name="Ng J."/>
            <person name="Yang L."/>
            <person name="Wu L."/>
            <person name="Xiao J."/>
            <person name="Feng Y."/>
            <person name="Chen Y."/>
            <person name="Sun X."/>
            <person name="Zhang Y."/>
            <person name="Marsh G.A."/>
            <person name="Crameri G."/>
            <person name="Broder C.C."/>
            <person name="Frey K.G."/>
            <person name="Wang L.F."/>
            <person name="Wang J."/>
        </authorList>
    </citation>
    <scope>NUCLEOTIDE SEQUENCE [LARGE SCALE GENOMIC DNA]</scope>
</reference>
<dbReference type="Proteomes" id="UP000010556">
    <property type="component" value="Unassembled WGS sequence"/>
</dbReference>
<keyword evidence="3" id="KW-1185">Reference proteome</keyword>
<evidence type="ECO:0000313" key="3">
    <source>
        <dbReference type="Proteomes" id="UP000010556"/>
    </source>
</evidence>
<protein>
    <submittedName>
        <fullName evidence="2">Uncharacterized protein</fullName>
    </submittedName>
</protein>
<organism evidence="2 3">
    <name type="scientific">Myotis davidii</name>
    <name type="common">David's myotis</name>
    <dbReference type="NCBI Taxonomy" id="225400"/>
    <lineage>
        <taxon>Eukaryota</taxon>
        <taxon>Metazoa</taxon>
        <taxon>Chordata</taxon>
        <taxon>Craniata</taxon>
        <taxon>Vertebrata</taxon>
        <taxon>Euteleostomi</taxon>
        <taxon>Mammalia</taxon>
        <taxon>Eutheria</taxon>
        <taxon>Laurasiatheria</taxon>
        <taxon>Chiroptera</taxon>
        <taxon>Yangochiroptera</taxon>
        <taxon>Vespertilionidae</taxon>
        <taxon>Myotis</taxon>
    </lineage>
</organism>
<evidence type="ECO:0000256" key="1">
    <source>
        <dbReference type="SAM" id="MobiDB-lite"/>
    </source>
</evidence>
<sequence>MKGAEKKKNNIKCAHEEPTQSHLSLKKTQKHHPSNVWCRLGIKTTGALVPQGRAAVHTAEVAEAARPALALLLAEDLPESEESVPVLQKFLFRTPASLPYVLVAVGASEVNPERLLSTLGSDLCPHSLPLRDFSQRGGGRPCGKANARQRLRQISSLLLRSESGLGFAPLSPISVA</sequence>
<evidence type="ECO:0000313" key="2">
    <source>
        <dbReference type="EMBL" id="ELK31424.1"/>
    </source>
</evidence>
<dbReference type="AlphaFoldDB" id="L5LYA7"/>
<accession>L5LYA7</accession>
<dbReference type="EMBL" id="KB106264">
    <property type="protein sequence ID" value="ELK31424.1"/>
    <property type="molecule type" value="Genomic_DNA"/>
</dbReference>